<evidence type="ECO:0000256" key="2">
    <source>
        <dbReference type="ARBA" id="ARBA00022475"/>
    </source>
</evidence>
<dbReference type="PANTHER" id="PTHR30287:SF1">
    <property type="entry name" value="INNER MEMBRANE PROTEIN"/>
    <property type="match status" value="1"/>
</dbReference>
<evidence type="ECO:0000259" key="7">
    <source>
        <dbReference type="Pfam" id="PF02687"/>
    </source>
</evidence>
<dbReference type="GO" id="GO:0005886">
    <property type="term" value="C:plasma membrane"/>
    <property type="evidence" value="ECO:0007669"/>
    <property type="project" value="UniProtKB-SubCell"/>
</dbReference>
<keyword evidence="2" id="KW-1003">Cell membrane</keyword>
<feature type="domain" description="ABC3 transporter permease C-terminal" evidence="7">
    <location>
        <begin position="316"/>
        <end position="436"/>
    </location>
</feature>
<evidence type="ECO:0000256" key="4">
    <source>
        <dbReference type="ARBA" id="ARBA00022989"/>
    </source>
</evidence>
<feature type="domain" description="ABC3 transporter permease C-terminal" evidence="7">
    <location>
        <begin position="700"/>
        <end position="816"/>
    </location>
</feature>
<feature type="transmembrane region" description="Helical" evidence="6">
    <location>
        <begin position="361"/>
        <end position="384"/>
    </location>
</feature>
<dbReference type="Proteomes" id="UP000295718">
    <property type="component" value="Unassembled WGS sequence"/>
</dbReference>
<keyword evidence="3 6" id="KW-0812">Transmembrane</keyword>
<feature type="transmembrane region" description="Helical" evidence="6">
    <location>
        <begin position="313"/>
        <end position="333"/>
    </location>
</feature>
<proteinExistence type="predicted"/>
<feature type="transmembrane region" description="Helical" evidence="6">
    <location>
        <begin position="750"/>
        <end position="770"/>
    </location>
</feature>
<keyword evidence="5 6" id="KW-0472">Membrane</keyword>
<dbReference type="RefSeq" id="WP_035315825.1">
    <property type="nucleotide sequence ID" value="NZ_JPNB01000002.1"/>
</dbReference>
<dbReference type="AlphaFoldDB" id="A0A4R1QX52"/>
<dbReference type="Pfam" id="PF02687">
    <property type="entry name" value="FtsX"/>
    <property type="match status" value="2"/>
</dbReference>
<evidence type="ECO:0000256" key="5">
    <source>
        <dbReference type="ARBA" id="ARBA00023136"/>
    </source>
</evidence>
<evidence type="ECO:0000256" key="3">
    <source>
        <dbReference type="ARBA" id="ARBA00022692"/>
    </source>
</evidence>
<name>A0A4R1QX52_9FIRM</name>
<reference evidence="8 9" key="1">
    <citation type="submission" date="2019-03" db="EMBL/GenBank/DDBJ databases">
        <title>Genomic Encyclopedia of Type Strains, Phase IV (KMG-IV): sequencing the most valuable type-strain genomes for metagenomic binning, comparative biology and taxonomic classification.</title>
        <authorList>
            <person name="Goeker M."/>
        </authorList>
    </citation>
    <scope>NUCLEOTIDE SEQUENCE [LARGE SCALE GENOMIC DNA]</scope>
    <source>
        <strain evidence="8 9">DSM 100556</strain>
    </source>
</reference>
<sequence length="825" mass="92320">MLIRKMLREMQTNFGQFFSVFLLSFLAVCMFTLLKASNVGAYHALNNFHQKTNLADGWLYGEGFSDEDLKKVRELSDVTDAQLRMQVTGTSVGQNNAQIEIFLEDENLLTKPYVLEGVEFNPSDTEHLWLSERFAKEWDLSVGDDFAVTYNGVSVEKKIAGLIASPEFSYMCADTDLDVDFKNIAYVYMSYKAFPVREYVEHLIAAGKITANDVLEHTKLLDAVLEQLEANGLTKDAITQEMLLKRIDGLSDEKLLAMMPYTQMILSTDKEDVLALENEISEAVNGDYAVFVDKDSIAGMKVLADELSQHEQFAYIFTMVFVLIALLVIMTAMSRMVANQRTQIGTMNALGMKNSKIMRHYLGYSFVISALGAAFGLIVGPLWWGQALTELFVSFYTIPEWKAAYDNSFFIAAAVVVLVCTCTSYLSCRRLLRVKPSEALRPAPPKSGKNCIFEKLPFWKGLGFTVQYNLRDISRARLRAFMGIFGTACGMMIMACGLACNTTLDNVYDWNFAKLQNYDYNIQFAKDITTQQADAFSKQYGGELIMADSVEVAAKDHALSGDKKTTGVVVTEGKGFYGITNVRQEEVSIPEGTVAISSKLALSLGVEVGDGVYWHIYDKNEWYRATVGVISRNPTSSGITMLRKDFEETGNKFLPAFLFTNEDVTGLERTNSLITATHSKTDRLEAFMQSMQIMYVMVGVLIVFAAILIVVVLYNSGNLSFNERIKEFATLKVLGFESKQIQKILTIQNLWLSVIGIFLGTPFAKIILQYMFDSNGDSYDYEAVISAGDYIYAAIFVLGISVLAGVFFSKRIRRLDMVEVLKGME</sequence>
<feature type="transmembrane region" description="Helical" evidence="6">
    <location>
        <begin position="404"/>
        <end position="426"/>
    </location>
</feature>
<dbReference type="EMBL" id="SLUO01000016">
    <property type="protein sequence ID" value="TCL55260.1"/>
    <property type="molecule type" value="Genomic_DNA"/>
</dbReference>
<gene>
    <name evidence="8" type="ORF">EDD76_116100</name>
</gene>
<accession>A0A4R1QX52</accession>
<dbReference type="InterPro" id="IPR038766">
    <property type="entry name" value="Membrane_comp_ABC_pdt"/>
</dbReference>
<evidence type="ECO:0000256" key="1">
    <source>
        <dbReference type="ARBA" id="ARBA00004651"/>
    </source>
</evidence>
<evidence type="ECO:0000313" key="8">
    <source>
        <dbReference type="EMBL" id="TCL55260.1"/>
    </source>
</evidence>
<feature type="transmembrane region" description="Helical" evidence="6">
    <location>
        <begin position="790"/>
        <end position="808"/>
    </location>
</feature>
<evidence type="ECO:0000256" key="6">
    <source>
        <dbReference type="SAM" id="Phobius"/>
    </source>
</evidence>
<evidence type="ECO:0000313" key="9">
    <source>
        <dbReference type="Proteomes" id="UP000295718"/>
    </source>
</evidence>
<comment type="caution">
    <text evidence="8">The sequence shown here is derived from an EMBL/GenBank/DDBJ whole genome shotgun (WGS) entry which is preliminary data.</text>
</comment>
<organism evidence="8 9">
    <name type="scientific">Kineothrix alysoides</name>
    <dbReference type="NCBI Taxonomy" id="1469948"/>
    <lineage>
        <taxon>Bacteria</taxon>
        <taxon>Bacillati</taxon>
        <taxon>Bacillota</taxon>
        <taxon>Clostridia</taxon>
        <taxon>Lachnospirales</taxon>
        <taxon>Lachnospiraceae</taxon>
        <taxon>Kineothrix</taxon>
    </lineage>
</organism>
<dbReference type="OrthoDB" id="5137249at2"/>
<dbReference type="PANTHER" id="PTHR30287">
    <property type="entry name" value="MEMBRANE COMPONENT OF PREDICTED ABC SUPERFAMILY METABOLITE UPTAKE TRANSPORTER"/>
    <property type="match status" value="1"/>
</dbReference>
<protein>
    <submittedName>
        <fullName evidence="8">Putative ABC transport system permease protein</fullName>
    </submittedName>
</protein>
<dbReference type="InterPro" id="IPR003838">
    <property type="entry name" value="ABC3_permease_C"/>
</dbReference>
<feature type="transmembrane region" description="Helical" evidence="6">
    <location>
        <begin position="480"/>
        <end position="504"/>
    </location>
</feature>
<dbReference type="STRING" id="1469948.GCA_000732725_03455"/>
<comment type="subcellular location">
    <subcellularLocation>
        <location evidence="1">Cell membrane</location>
        <topology evidence="1">Multi-pass membrane protein</topology>
    </subcellularLocation>
</comment>
<feature type="transmembrane region" description="Helical" evidence="6">
    <location>
        <begin position="693"/>
        <end position="714"/>
    </location>
</feature>
<keyword evidence="4 6" id="KW-1133">Transmembrane helix</keyword>
<keyword evidence="9" id="KW-1185">Reference proteome</keyword>